<sequence length="179" mass="19992">MNLTEGPLVMAETDPTQDCMVFEDVAIHFSQEEWGILNGVQRHLHSDVMLENFALLSSVGCWHGAKDEEAPSKQCVSVGVSQVTTLKPALCTQKAPPCETCSSLLKDILHLAEHDRTHPKRTAELYLHQKEHVREKLTRSDEGRPSFVNDSVHLAKRNFTCMHGGKDFTGDSDLQQQAL</sequence>
<reference evidence="6" key="3">
    <citation type="submission" date="2025-08" db="UniProtKB">
        <authorList>
            <consortium name="Ensembl"/>
        </authorList>
    </citation>
    <scope>IDENTIFICATION</scope>
    <source>
        <strain evidence="6">17573</strain>
    </source>
</reference>
<dbReference type="InterPro" id="IPR050169">
    <property type="entry name" value="Krueppel_C2H2_ZnF"/>
</dbReference>
<dbReference type="GeneTree" id="ENSGT00940000164862"/>
<dbReference type="Bgee" id="ENSMMUG00000014282">
    <property type="expression patterns" value="Expressed in spermatid and 23 other cell types or tissues"/>
</dbReference>
<dbReference type="GO" id="GO:0008270">
    <property type="term" value="F:zinc ion binding"/>
    <property type="evidence" value="ECO:0007669"/>
    <property type="project" value="UniProtKB-KW"/>
</dbReference>
<name>A0A1D5Q5W5_MACMU</name>
<evidence type="ECO:0000259" key="5">
    <source>
        <dbReference type="PROSITE" id="PS50805"/>
    </source>
</evidence>
<dbReference type="VEuPathDB" id="HostDB:ENSMMUG00000014282"/>
<feature type="domain" description="KRAB" evidence="5">
    <location>
        <begin position="20"/>
        <end position="113"/>
    </location>
</feature>
<keyword evidence="7" id="KW-1185">Reference proteome</keyword>
<keyword evidence="2" id="KW-0677">Repeat</keyword>
<dbReference type="ExpressionAtlas" id="A0A1D5Q5W5">
    <property type="expression patterns" value="baseline"/>
</dbReference>
<organism evidence="6 7">
    <name type="scientific">Macaca mulatta</name>
    <name type="common">Rhesus macaque</name>
    <dbReference type="NCBI Taxonomy" id="9544"/>
    <lineage>
        <taxon>Eukaryota</taxon>
        <taxon>Metazoa</taxon>
        <taxon>Chordata</taxon>
        <taxon>Craniata</taxon>
        <taxon>Vertebrata</taxon>
        <taxon>Euteleostomi</taxon>
        <taxon>Mammalia</taxon>
        <taxon>Eutheria</taxon>
        <taxon>Euarchontoglires</taxon>
        <taxon>Primates</taxon>
        <taxon>Haplorrhini</taxon>
        <taxon>Catarrhini</taxon>
        <taxon>Cercopithecidae</taxon>
        <taxon>Cercopithecinae</taxon>
        <taxon>Macaca</taxon>
    </lineage>
</organism>
<dbReference type="InterPro" id="IPR036051">
    <property type="entry name" value="KRAB_dom_sf"/>
</dbReference>
<keyword evidence="1" id="KW-0479">Metal-binding</keyword>
<dbReference type="AlphaFoldDB" id="A0A1D5Q5W5"/>
<evidence type="ECO:0000256" key="1">
    <source>
        <dbReference type="ARBA" id="ARBA00022723"/>
    </source>
</evidence>
<dbReference type="PROSITE" id="PS50805">
    <property type="entry name" value="KRAB"/>
    <property type="match status" value="1"/>
</dbReference>
<dbReference type="Pfam" id="PF01352">
    <property type="entry name" value="KRAB"/>
    <property type="match status" value="1"/>
</dbReference>
<evidence type="ECO:0000313" key="7">
    <source>
        <dbReference type="Proteomes" id="UP000006718"/>
    </source>
</evidence>
<dbReference type="SMART" id="SM00349">
    <property type="entry name" value="KRAB"/>
    <property type="match status" value="1"/>
</dbReference>
<keyword evidence="4" id="KW-0862">Zinc</keyword>
<dbReference type="PANTHER" id="PTHR23232:SF133">
    <property type="entry name" value="RIKEN CDNA 1700020N01 GENE"/>
    <property type="match status" value="1"/>
</dbReference>
<reference evidence="6" key="2">
    <citation type="submission" date="2019-01" db="EMBL/GenBank/DDBJ databases">
        <authorList>
            <person name="Graves T."/>
            <person name="Eichler E.E."/>
            <person name="Wilson R.K."/>
        </authorList>
    </citation>
    <scope>NUCLEOTIDE SEQUENCE [LARGE SCALE GENOMIC DNA]</scope>
    <source>
        <strain evidence="6">17573</strain>
    </source>
</reference>
<dbReference type="Gene3D" id="6.10.140.140">
    <property type="match status" value="1"/>
</dbReference>
<proteinExistence type="predicted"/>
<dbReference type="PANTHER" id="PTHR23232">
    <property type="entry name" value="KRAB DOMAIN C2H2 ZINC FINGER"/>
    <property type="match status" value="1"/>
</dbReference>
<accession>A0A1D5Q5W5</accession>
<evidence type="ECO:0000256" key="2">
    <source>
        <dbReference type="ARBA" id="ARBA00022737"/>
    </source>
</evidence>
<dbReference type="InterPro" id="IPR001909">
    <property type="entry name" value="KRAB"/>
</dbReference>
<keyword evidence="3" id="KW-0863">Zinc-finger</keyword>
<dbReference type="PROSITE" id="PS00028">
    <property type="entry name" value="ZINC_FINGER_C2H2_1"/>
    <property type="match status" value="1"/>
</dbReference>
<dbReference type="SUPFAM" id="SSF109640">
    <property type="entry name" value="KRAB domain (Kruppel-associated box)"/>
    <property type="match status" value="1"/>
</dbReference>
<dbReference type="GO" id="GO:0006355">
    <property type="term" value="P:regulation of DNA-templated transcription"/>
    <property type="evidence" value="ECO:0007669"/>
    <property type="project" value="InterPro"/>
</dbReference>
<evidence type="ECO:0000313" key="6">
    <source>
        <dbReference type="Ensembl" id="ENSMMUP00000043431.2"/>
    </source>
</evidence>
<dbReference type="Ensembl" id="ENSMMUT00000073975.2">
    <property type="protein sequence ID" value="ENSMMUP00000043431.2"/>
    <property type="gene ID" value="ENSMMUG00000014282.4"/>
</dbReference>
<dbReference type="CDD" id="cd07765">
    <property type="entry name" value="KRAB_A-box"/>
    <property type="match status" value="1"/>
</dbReference>
<reference evidence="7" key="1">
    <citation type="journal article" date="2007" name="Science">
        <title>Evolutionary and biomedical insights from the rhesus macaque genome.</title>
        <authorList>
            <person name="Gibbs R.A."/>
            <person name="Rogers J."/>
            <person name="Katze M.G."/>
            <person name="Bumgarner R."/>
            <person name="Weinstock G.M."/>
            <person name="Mardis E.R."/>
            <person name="Remington K.A."/>
            <person name="Strausberg R.L."/>
            <person name="Venter J.C."/>
            <person name="Wilson R.K."/>
            <person name="Batzer M.A."/>
            <person name="Bustamante C.D."/>
            <person name="Eichler E.E."/>
            <person name="Hahn M.W."/>
            <person name="Hardison R.C."/>
            <person name="Makova K.D."/>
            <person name="Miller W."/>
            <person name="Milosavljevic A."/>
            <person name="Palermo R.E."/>
            <person name="Siepel A."/>
            <person name="Sikela J.M."/>
            <person name="Attaway T."/>
            <person name="Bell S."/>
            <person name="Bernard K.E."/>
            <person name="Buhay C.J."/>
            <person name="Chandrabose M.N."/>
            <person name="Dao M."/>
            <person name="Davis C."/>
            <person name="Delehaunty K.D."/>
            <person name="Ding Y."/>
            <person name="Dinh H.H."/>
            <person name="Dugan-Rocha S."/>
            <person name="Fulton L.A."/>
            <person name="Gabisi R.A."/>
            <person name="Garner T.T."/>
            <person name="Godfrey J."/>
            <person name="Hawes A.C."/>
            <person name="Hernandez J."/>
            <person name="Hines S."/>
            <person name="Holder M."/>
            <person name="Hume J."/>
            <person name="Jhangiani S.N."/>
            <person name="Joshi V."/>
            <person name="Khan Z.M."/>
            <person name="Kirkness E.F."/>
            <person name="Cree A."/>
            <person name="Fowler R.G."/>
            <person name="Lee S."/>
            <person name="Lewis L.R."/>
            <person name="Li Z."/>
            <person name="Liu Y.-S."/>
            <person name="Moore S.M."/>
            <person name="Muzny D."/>
            <person name="Nazareth L.V."/>
            <person name="Ngo D.N."/>
            <person name="Okwuonu G.O."/>
            <person name="Pai G."/>
            <person name="Parker D."/>
            <person name="Paul H.A."/>
            <person name="Pfannkoch C."/>
            <person name="Pohl C.S."/>
            <person name="Rogers Y.-H.C."/>
            <person name="Ruiz S.J."/>
            <person name="Sabo A."/>
            <person name="Santibanez J."/>
            <person name="Schneider B.W."/>
            <person name="Smith S.M."/>
            <person name="Sodergren E."/>
            <person name="Svatek A.F."/>
            <person name="Utterback T.R."/>
            <person name="Vattathil S."/>
            <person name="Warren W."/>
            <person name="White C.S."/>
            <person name="Chinwalla A.T."/>
            <person name="Feng Y."/>
            <person name="Halpern A.L."/>
            <person name="Hillier L.W."/>
            <person name="Huang X."/>
            <person name="Minx P."/>
            <person name="Nelson J.O."/>
            <person name="Pepin K.H."/>
            <person name="Qin X."/>
            <person name="Sutton G.G."/>
            <person name="Venter E."/>
            <person name="Walenz B.P."/>
            <person name="Wallis J.W."/>
            <person name="Worley K.C."/>
            <person name="Yang S.-P."/>
            <person name="Jones S.M."/>
            <person name="Marra M.A."/>
            <person name="Rocchi M."/>
            <person name="Schein J.E."/>
            <person name="Baertsch R."/>
            <person name="Clarke L."/>
            <person name="Csuros M."/>
            <person name="Glasscock J."/>
            <person name="Harris R.A."/>
            <person name="Havlak P."/>
            <person name="Jackson A.R."/>
            <person name="Jiang H."/>
            <person name="Liu Y."/>
            <person name="Messina D.N."/>
            <person name="Shen Y."/>
            <person name="Song H.X.-Z."/>
            <person name="Wylie T."/>
            <person name="Zhang L."/>
            <person name="Birney E."/>
            <person name="Han K."/>
            <person name="Konkel M.K."/>
            <person name="Lee J."/>
            <person name="Smit A.F.A."/>
            <person name="Ullmer B."/>
            <person name="Wang H."/>
            <person name="Xing J."/>
            <person name="Burhans R."/>
            <person name="Cheng Z."/>
            <person name="Karro J.E."/>
            <person name="Ma J."/>
            <person name="Raney B."/>
            <person name="She X."/>
            <person name="Cox M.J."/>
            <person name="Demuth J.P."/>
            <person name="Dumas L.J."/>
            <person name="Han S.-G."/>
            <person name="Hopkins J."/>
            <person name="Karimpour-Fard A."/>
            <person name="Kim Y.H."/>
            <person name="Pollack J.R."/>
            <person name="Vinar T."/>
            <person name="Addo-Quaye C."/>
            <person name="Degenhardt J."/>
            <person name="Denby A."/>
            <person name="Hubisz M.J."/>
            <person name="Indap A."/>
            <person name="Kosiol C."/>
            <person name="Lahn B.T."/>
            <person name="Lawson H.A."/>
            <person name="Marklein A."/>
            <person name="Nielsen R."/>
            <person name="Vallender E.J."/>
            <person name="Clark A.G."/>
            <person name="Ferguson B."/>
            <person name="Hernandez R.D."/>
            <person name="Hirani K."/>
            <person name="Kehrer-Sawatzki H."/>
            <person name="Kolb J."/>
            <person name="Patil S."/>
            <person name="Pu L.-L."/>
            <person name="Ren Y."/>
            <person name="Smith D.G."/>
            <person name="Wheeler D.A."/>
            <person name="Schenck I."/>
            <person name="Ball E.V."/>
            <person name="Chen R."/>
            <person name="Cooper D.N."/>
            <person name="Giardine B."/>
            <person name="Hsu F."/>
            <person name="Kent W.J."/>
            <person name="Lesk A."/>
            <person name="Nelson D.L."/>
            <person name="O'brien W.E."/>
            <person name="Pruefer K."/>
            <person name="Stenson P.D."/>
            <person name="Wallace J.C."/>
            <person name="Ke H."/>
            <person name="Liu X.-M."/>
            <person name="Wang P."/>
            <person name="Xiang A.P."/>
            <person name="Yang F."/>
            <person name="Barber G.P."/>
            <person name="Haussler D."/>
            <person name="Karolchik D."/>
            <person name="Kern A.D."/>
            <person name="Kuhn R.M."/>
            <person name="Smith K.E."/>
            <person name="Zwieg A.S."/>
        </authorList>
    </citation>
    <scope>NUCLEOTIDE SEQUENCE [LARGE SCALE GENOMIC DNA]</scope>
    <source>
        <strain evidence="7">17573</strain>
    </source>
</reference>
<protein>
    <submittedName>
        <fullName evidence="6">Zinc finger protein 749</fullName>
    </submittedName>
</protein>
<dbReference type="InterPro" id="IPR013087">
    <property type="entry name" value="Znf_C2H2_type"/>
</dbReference>
<evidence type="ECO:0000256" key="4">
    <source>
        <dbReference type="ARBA" id="ARBA00022833"/>
    </source>
</evidence>
<reference evidence="6" key="4">
    <citation type="submission" date="2025-09" db="UniProtKB">
        <authorList>
            <consortium name="Ensembl"/>
        </authorList>
    </citation>
    <scope>IDENTIFICATION</scope>
    <source>
        <strain evidence="6">17573</strain>
    </source>
</reference>
<evidence type="ECO:0000256" key="3">
    <source>
        <dbReference type="ARBA" id="ARBA00022771"/>
    </source>
</evidence>
<gene>
    <name evidence="6" type="primary">TRAPPC2B</name>
</gene>
<dbReference type="Proteomes" id="UP000006718">
    <property type="component" value="Chromosome 19"/>
</dbReference>